<dbReference type="OMA" id="CFNENVA"/>
<dbReference type="GeneID" id="5054982"/>
<gene>
    <name evidence="1" type="ORF">HC235_11560</name>
</gene>
<protein>
    <submittedName>
        <fullName evidence="1">Uncharacterized protein</fullName>
    </submittedName>
</protein>
<sequence>MVEYLEVSIGGRKASVRLAAVTFVTGRGKSAFLEVLYKVLSNVGKKIPRIGGEWELYVQSNDVAYSIAVSKNRIRQTVSIRGEEVVFEHMPSRGVHRVVKPINIAVSSADVVVPEIKTEEHVSLVAEEDIERLNSLLAEARRTLSVDALFLGPYIAPRSLVDASTTHVAKLDSHGRNLAAVLANLALYKPSTYDSIRAAFRKLGFSISVGLAKPGKLGVIVTTKKRKMPLAKAPCSIRSLLTILTALHLEPDILLVDNLDYCLTPETAGVLVSTIKQKPVKLIAEIHNSDIAKWFDTVDKSIIKVEL</sequence>
<keyword evidence="2" id="KW-1185">Reference proteome</keyword>
<dbReference type="InterPro" id="IPR027417">
    <property type="entry name" value="P-loop_NTPase"/>
</dbReference>
<dbReference type="AlphaFoldDB" id="A0A7L4PCE8"/>
<evidence type="ECO:0000313" key="1">
    <source>
        <dbReference type="EMBL" id="NYR16551.1"/>
    </source>
</evidence>
<comment type="caution">
    <text evidence="1">The sequence shown here is derived from an EMBL/GenBank/DDBJ whole genome shotgun (WGS) entry which is preliminary data.</text>
</comment>
<accession>A0A7L4PCE8</accession>
<name>A0A7L4PCE8_9CREN</name>
<reference evidence="1 2" key="1">
    <citation type="journal article" date="2020" name="Nat. Commun.">
        <title>The structures of two archaeal type IV pili illuminate evolutionary relationships.</title>
        <authorList>
            <person name="Wang F."/>
            <person name="Baquero D.P."/>
            <person name="Su Z."/>
            <person name="Beltran L.C."/>
            <person name="Prangishvili D."/>
            <person name="Krupovic M."/>
            <person name="Egelman E.H."/>
        </authorList>
    </citation>
    <scope>NUCLEOTIDE SEQUENCE [LARGE SCALE GENOMIC DNA]</scope>
    <source>
        <strain evidence="1 2">2GA</strain>
    </source>
</reference>
<proteinExistence type="predicted"/>
<dbReference type="SUPFAM" id="SSF52540">
    <property type="entry name" value="P-loop containing nucleoside triphosphate hydrolases"/>
    <property type="match status" value="1"/>
</dbReference>
<dbReference type="RefSeq" id="WP_011901385.1">
    <property type="nucleotide sequence ID" value="NZ_JAAVJF010000006.1"/>
</dbReference>
<dbReference type="EMBL" id="JAAVJF010000006">
    <property type="protein sequence ID" value="NYR16551.1"/>
    <property type="molecule type" value="Genomic_DNA"/>
</dbReference>
<evidence type="ECO:0000313" key="2">
    <source>
        <dbReference type="Proteomes" id="UP000554766"/>
    </source>
</evidence>
<organism evidence="1 2">
    <name type="scientific">Pyrobaculum arsenaticum</name>
    <dbReference type="NCBI Taxonomy" id="121277"/>
    <lineage>
        <taxon>Archaea</taxon>
        <taxon>Thermoproteota</taxon>
        <taxon>Thermoprotei</taxon>
        <taxon>Thermoproteales</taxon>
        <taxon>Thermoproteaceae</taxon>
        <taxon>Pyrobaculum</taxon>
    </lineage>
</organism>
<dbReference type="Proteomes" id="UP000554766">
    <property type="component" value="Unassembled WGS sequence"/>
</dbReference>